<sequence length="162" mass="18522">MLFIGHHDRMFNAWTTPSHIPTDVSLAPAGSLYRRTLVHSIIASRRMYHLRCKLPVTSLPTPLRCLVELSCIQYPVLRCSRATRRFHFICADILYRDGRTGGRYIHAGSCPSSHQYHPFVTCAFRPRRRRLMGSMHGDAISLPLLHRIASNHTRPRLASPLP</sequence>
<organism evidence="1 2">
    <name type="scientific">Dichomitus squalens</name>
    <dbReference type="NCBI Taxonomy" id="114155"/>
    <lineage>
        <taxon>Eukaryota</taxon>
        <taxon>Fungi</taxon>
        <taxon>Dikarya</taxon>
        <taxon>Basidiomycota</taxon>
        <taxon>Agaricomycotina</taxon>
        <taxon>Agaricomycetes</taxon>
        <taxon>Polyporales</taxon>
        <taxon>Polyporaceae</taxon>
        <taxon>Dichomitus</taxon>
    </lineage>
</organism>
<gene>
    <name evidence="1" type="ORF">BD310DRAFT_201607</name>
</gene>
<dbReference type="Proteomes" id="UP000292082">
    <property type="component" value="Unassembled WGS sequence"/>
</dbReference>
<accession>A0A4Q9PHA8</accession>
<protein>
    <submittedName>
        <fullName evidence="1">Uncharacterized protein</fullName>
    </submittedName>
</protein>
<keyword evidence="2" id="KW-1185">Reference proteome</keyword>
<dbReference type="AlphaFoldDB" id="A0A4Q9PHA8"/>
<reference evidence="1 2" key="1">
    <citation type="submission" date="2019-01" db="EMBL/GenBank/DDBJ databases">
        <title>Draft genome sequences of three monokaryotic isolates of the white-rot basidiomycete fungus Dichomitus squalens.</title>
        <authorList>
            <consortium name="DOE Joint Genome Institute"/>
            <person name="Lopez S.C."/>
            <person name="Andreopoulos B."/>
            <person name="Pangilinan J."/>
            <person name="Lipzen A."/>
            <person name="Riley R."/>
            <person name="Ahrendt S."/>
            <person name="Ng V."/>
            <person name="Barry K."/>
            <person name="Daum C."/>
            <person name="Grigoriev I.V."/>
            <person name="Hilden K.S."/>
            <person name="Makela M.R."/>
            <person name="de Vries R.P."/>
        </authorList>
    </citation>
    <scope>NUCLEOTIDE SEQUENCE [LARGE SCALE GENOMIC DNA]</scope>
    <source>
        <strain evidence="1 2">CBS 464.89</strain>
    </source>
</reference>
<proteinExistence type="predicted"/>
<name>A0A4Q9PHA8_9APHY</name>
<evidence type="ECO:0000313" key="2">
    <source>
        <dbReference type="Proteomes" id="UP000292082"/>
    </source>
</evidence>
<dbReference type="EMBL" id="ML145234">
    <property type="protein sequence ID" value="TBU52841.1"/>
    <property type="molecule type" value="Genomic_DNA"/>
</dbReference>
<evidence type="ECO:0000313" key="1">
    <source>
        <dbReference type="EMBL" id="TBU52841.1"/>
    </source>
</evidence>